<keyword evidence="3 10" id="KW-0436">Ligase</keyword>
<dbReference type="InterPro" id="IPR020845">
    <property type="entry name" value="AMP-binding_CS"/>
</dbReference>
<dbReference type="Gene3D" id="3.30.300.30">
    <property type="match status" value="1"/>
</dbReference>
<dbReference type="CDD" id="cd05931">
    <property type="entry name" value="FAAL"/>
    <property type="match status" value="1"/>
</dbReference>
<comment type="cofactor">
    <cofactor evidence="1">
        <name>pyridoxal 5'-phosphate</name>
        <dbReference type="ChEBI" id="CHEBI:597326"/>
    </cofactor>
</comment>
<keyword evidence="4" id="KW-0276">Fatty acid metabolism</keyword>
<dbReference type="Gene3D" id="1.10.1200.10">
    <property type="entry name" value="ACP-like"/>
    <property type="match status" value="1"/>
</dbReference>
<dbReference type="Pfam" id="PF00501">
    <property type="entry name" value="AMP-binding"/>
    <property type="match status" value="1"/>
</dbReference>
<evidence type="ECO:0000313" key="11">
    <source>
        <dbReference type="Proteomes" id="UP000317909"/>
    </source>
</evidence>
<keyword evidence="8" id="KW-1133">Transmembrane helix</keyword>
<dbReference type="SUPFAM" id="SSF56801">
    <property type="entry name" value="Acetyl-CoA synthetase-like"/>
    <property type="match status" value="1"/>
</dbReference>
<feature type="region of interest" description="Disordered" evidence="7">
    <location>
        <begin position="1175"/>
        <end position="1196"/>
    </location>
</feature>
<feature type="compositionally biased region" description="Basic and acidic residues" evidence="7">
    <location>
        <begin position="1175"/>
        <end position="1188"/>
    </location>
</feature>
<evidence type="ECO:0000256" key="5">
    <source>
        <dbReference type="ARBA" id="ARBA00022898"/>
    </source>
</evidence>
<evidence type="ECO:0000256" key="4">
    <source>
        <dbReference type="ARBA" id="ARBA00022832"/>
    </source>
</evidence>
<dbReference type="CDD" id="cd06454">
    <property type="entry name" value="KBL_like"/>
    <property type="match status" value="1"/>
</dbReference>
<dbReference type="InterPro" id="IPR009081">
    <property type="entry name" value="PP-bd_ACP"/>
</dbReference>
<dbReference type="PROSITE" id="PS00599">
    <property type="entry name" value="AA_TRANSFER_CLASS_2"/>
    <property type="match status" value="1"/>
</dbReference>
<dbReference type="InterPro" id="IPR040097">
    <property type="entry name" value="FAAL/FAAC"/>
</dbReference>
<dbReference type="GO" id="GO:0006633">
    <property type="term" value="P:fatty acid biosynthetic process"/>
    <property type="evidence" value="ECO:0007669"/>
    <property type="project" value="TreeGrafter"/>
</dbReference>
<dbReference type="KEGG" id="llh:I41_42900"/>
<dbReference type="GO" id="GO:0016874">
    <property type="term" value="F:ligase activity"/>
    <property type="evidence" value="ECO:0007669"/>
    <property type="project" value="UniProtKB-KW"/>
</dbReference>
<dbReference type="Pfam" id="PF23024">
    <property type="entry name" value="AMP-dom_DIP2-like"/>
    <property type="match status" value="1"/>
</dbReference>
<dbReference type="InterPro" id="IPR001917">
    <property type="entry name" value="Aminotrans_II_pyridoxalP_BS"/>
</dbReference>
<dbReference type="PANTHER" id="PTHR22754:SF32">
    <property type="entry name" value="DISCO-INTERACTING PROTEIN 2"/>
    <property type="match status" value="1"/>
</dbReference>
<feature type="domain" description="Carrier" evidence="9">
    <location>
        <begin position="673"/>
        <end position="750"/>
    </location>
</feature>
<dbReference type="InterPro" id="IPR025110">
    <property type="entry name" value="AMP-bd_C"/>
</dbReference>
<dbReference type="PROSITE" id="PS00455">
    <property type="entry name" value="AMP_BINDING"/>
    <property type="match status" value="1"/>
</dbReference>
<dbReference type="Pfam" id="PF00155">
    <property type="entry name" value="Aminotran_1_2"/>
    <property type="match status" value="1"/>
</dbReference>
<dbReference type="Pfam" id="PF00550">
    <property type="entry name" value="PP-binding"/>
    <property type="match status" value="1"/>
</dbReference>
<dbReference type="AlphaFoldDB" id="A0A517U386"/>
<evidence type="ECO:0000313" key="10">
    <source>
        <dbReference type="EMBL" id="QDT75081.1"/>
    </source>
</evidence>
<dbReference type="Gene3D" id="3.40.50.12780">
    <property type="entry name" value="N-terminal domain of ligase-like"/>
    <property type="match status" value="1"/>
</dbReference>
<dbReference type="Gene3D" id="3.90.1150.10">
    <property type="entry name" value="Aspartate Aminotransferase, domain 1"/>
    <property type="match status" value="1"/>
</dbReference>
<dbReference type="InterPro" id="IPR042099">
    <property type="entry name" value="ANL_N_sf"/>
</dbReference>
<dbReference type="PROSITE" id="PS50075">
    <property type="entry name" value="CARRIER"/>
    <property type="match status" value="1"/>
</dbReference>
<protein>
    <submittedName>
        <fullName evidence="10">Long-chain-fatty-acid--AMP ligase FadD32</fullName>
        <ecNumber evidence="10">6.2.1.-</ecNumber>
    </submittedName>
</protein>
<evidence type="ECO:0000259" key="9">
    <source>
        <dbReference type="PROSITE" id="PS50075"/>
    </source>
</evidence>
<evidence type="ECO:0000256" key="6">
    <source>
        <dbReference type="ARBA" id="ARBA00023098"/>
    </source>
</evidence>
<dbReference type="GO" id="GO:0005886">
    <property type="term" value="C:plasma membrane"/>
    <property type="evidence" value="ECO:0007669"/>
    <property type="project" value="TreeGrafter"/>
</dbReference>
<dbReference type="GO" id="GO:0070566">
    <property type="term" value="F:adenylyltransferase activity"/>
    <property type="evidence" value="ECO:0007669"/>
    <property type="project" value="TreeGrafter"/>
</dbReference>
<dbReference type="InterPro" id="IPR015424">
    <property type="entry name" value="PyrdxlP-dep_Trfase"/>
</dbReference>
<evidence type="ECO:0000256" key="1">
    <source>
        <dbReference type="ARBA" id="ARBA00001933"/>
    </source>
</evidence>
<evidence type="ECO:0000256" key="2">
    <source>
        <dbReference type="ARBA" id="ARBA00006432"/>
    </source>
</evidence>
<dbReference type="InterPro" id="IPR015421">
    <property type="entry name" value="PyrdxlP-dep_Trfase_major"/>
</dbReference>
<proteinExistence type="inferred from homology"/>
<dbReference type="PANTHER" id="PTHR22754">
    <property type="entry name" value="DISCO-INTERACTING PROTEIN 2 DIP2 -RELATED"/>
    <property type="match status" value="1"/>
</dbReference>
<dbReference type="InterPro" id="IPR000873">
    <property type="entry name" value="AMP-dep_synth/lig_dom"/>
</dbReference>
<keyword evidence="5" id="KW-0663">Pyridoxal phosphate</keyword>
<dbReference type="EC" id="6.2.1.-" evidence="10"/>
<dbReference type="SUPFAM" id="SSF47336">
    <property type="entry name" value="ACP-like"/>
    <property type="match status" value="1"/>
</dbReference>
<evidence type="ECO:0000256" key="3">
    <source>
        <dbReference type="ARBA" id="ARBA00022598"/>
    </source>
</evidence>
<reference evidence="10 11" key="1">
    <citation type="submission" date="2019-02" db="EMBL/GenBank/DDBJ databases">
        <title>Deep-cultivation of Planctomycetes and their phenomic and genomic characterization uncovers novel biology.</title>
        <authorList>
            <person name="Wiegand S."/>
            <person name="Jogler M."/>
            <person name="Boedeker C."/>
            <person name="Pinto D."/>
            <person name="Vollmers J."/>
            <person name="Rivas-Marin E."/>
            <person name="Kohn T."/>
            <person name="Peeters S.H."/>
            <person name="Heuer A."/>
            <person name="Rast P."/>
            <person name="Oberbeckmann S."/>
            <person name="Bunk B."/>
            <person name="Jeske O."/>
            <person name="Meyerdierks A."/>
            <person name="Storesund J.E."/>
            <person name="Kallscheuer N."/>
            <person name="Luecker S."/>
            <person name="Lage O.M."/>
            <person name="Pohl T."/>
            <person name="Merkel B.J."/>
            <person name="Hornburger P."/>
            <person name="Mueller R.-W."/>
            <person name="Bruemmer F."/>
            <person name="Labrenz M."/>
            <person name="Spormann A.M."/>
            <person name="Op den Camp H."/>
            <person name="Overmann J."/>
            <person name="Amann R."/>
            <person name="Jetten M.S.M."/>
            <person name="Mascher T."/>
            <person name="Medema M.H."/>
            <person name="Devos D.P."/>
            <person name="Kaster A.-K."/>
            <person name="Ovreas L."/>
            <person name="Rohde M."/>
            <person name="Galperin M.Y."/>
            <person name="Jogler C."/>
        </authorList>
    </citation>
    <scope>NUCLEOTIDE SEQUENCE [LARGE SCALE GENOMIC DNA]</scope>
    <source>
        <strain evidence="10 11">I41</strain>
    </source>
</reference>
<comment type="similarity">
    <text evidence="2">Belongs to the ATP-dependent AMP-binding enzyme family.</text>
</comment>
<dbReference type="EMBL" id="CP036339">
    <property type="protein sequence ID" value="QDT75081.1"/>
    <property type="molecule type" value="Genomic_DNA"/>
</dbReference>
<keyword evidence="8" id="KW-0812">Transmembrane</keyword>
<name>A0A517U386_9BACT</name>
<dbReference type="FunFam" id="3.40.50.12780:FF:000013">
    <property type="entry name" value="Long-chain-fatty-acid--AMP ligase FadD32"/>
    <property type="match status" value="1"/>
</dbReference>
<dbReference type="SUPFAM" id="SSF53383">
    <property type="entry name" value="PLP-dependent transferases"/>
    <property type="match status" value="1"/>
</dbReference>
<gene>
    <name evidence="10" type="ORF">I41_42900</name>
</gene>
<evidence type="ECO:0000256" key="8">
    <source>
        <dbReference type="SAM" id="Phobius"/>
    </source>
</evidence>
<organism evidence="10 11">
    <name type="scientific">Lacipirellula limnantheis</name>
    <dbReference type="NCBI Taxonomy" id="2528024"/>
    <lineage>
        <taxon>Bacteria</taxon>
        <taxon>Pseudomonadati</taxon>
        <taxon>Planctomycetota</taxon>
        <taxon>Planctomycetia</taxon>
        <taxon>Pirellulales</taxon>
        <taxon>Lacipirellulaceae</taxon>
        <taxon>Lacipirellula</taxon>
    </lineage>
</organism>
<dbReference type="InterPro" id="IPR045851">
    <property type="entry name" value="AMP-bd_C_sf"/>
</dbReference>
<dbReference type="Proteomes" id="UP000317909">
    <property type="component" value="Chromosome"/>
</dbReference>
<dbReference type="Gene3D" id="3.40.640.10">
    <property type="entry name" value="Type I PLP-dependent aspartate aminotransferase-like (Major domain)"/>
    <property type="match status" value="1"/>
</dbReference>
<dbReference type="GO" id="GO:0030170">
    <property type="term" value="F:pyridoxal phosphate binding"/>
    <property type="evidence" value="ECO:0007669"/>
    <property type="project" value="InterPro"/>
</dbReference>
<dbReference type="GO" id="GO:0071766">
    <property type="term" value="P:Actinobacterium-type cell wall biogenesis"/>
    <property type="evidence" value="ECO:0007669"/>
    <property type="project" value="UniProtKB-ARBA"/>
</dbReference>
<accession>A0A517U386</accession>
<keyword evidence="11" id="KW-1185">Reference proteome</keyword>
<feature type="transmembrane region" description="Helical" evidence="8">
    <location>
        <begin position="85"/>
        <end position="112"/>
    </location>
</feature>
<keyword evidence="6" id="KW-0443">Lipid metabolism</keyword>
<sequence length="1196" mass="131036">MVGVTSRGVSYQVHTDQLPGSFFGPSTLVELLRHRALHQGNDAGFRFLLDGEKAEVAWTYADVDRKARAIAASLQAMGMEGERALLLYPSGLDFVAAFFGCLYAGVIAVPAYPPRRNRNMARIDAIANDAEAKIALTTFEVLERVQTMITDTPALQRIRWRATDQWDEEQADQWRRPDVHGDTLAFLQYTSGSTGMPKGVMLTHSNLMHNSAMITYAFEHSRSGSGMFWLPLYHDMGLIGGILQPLYMGRPNLLMSPTHFLQRPVRWLQAISQSGATISGGPNFAYDLCAEKVSAEQKRTLDLSRWSLAFNGAEPVRAETIERFSQAFAECGFRREAFYPCYGLAEATLIVAGGYKQTEPVVQSFDLHALEKHEVVPVPSDAPHARELVGSGGNLLDQNIVIADPDTFEPCTANQVGEIWVSGPSVAQGYWRREEATHETFQARLRDGRGPFLRTGDLGFLHKGELFVTGRLKDLIIIHGVNYYPQDIELSIDGAHEKVKPGAGAAFAVGDQGAERLVIVQETERGRHLNFEEIVAAIRKRVANEMELAVSAIVLLKTGSIPKTSSGKIQRHACQAGYLAGTLAAVATWSAETGQVEVVKSARRRGVDADLDDGVDDGIDYDADGLEAAADLPQAPVAPKAMNGAAAHLPTKPASYSHANGAAAQGADPRLTGNRAQIIEVVYAKVREIGRERVGELDWDVNIVELGLDSLERMEIVASLEEAFGGRFPDSILPSMETCGEVVEAIEQFMGGQLKDRKTAPVAYEVPEEDYQFAKSADFLRLQENFKLTTQHGMTNPFFTVHEGIMNDRTIINGQEYVNFCSYNYIGMSGDPVVVRATQEAVARYGTSVSASRLVSGEKPLHGALERGIADFIGAEAAIVLVGGHATNETVIGHLFGAGDLILHDALSHNSIMQGAILSGARRRPFPHNDWRALEKILSEIRHEYRRVLIVVEGVYSMDGDYPDLPQFVEIKKRHKAYLMVDEAHSIGTMGLHGRGMSEHFGINPRDVDLWMGTLSKSFGSCGGYIAAQKEIVEYLKYTAPGFVYSVGLSPANAAAALASLNLLQEEPERVARLAENSRLFLRLAKDAGLNTGNSNNTPVVPIITGNSAHALQLSQLLRGRGVNVQPILYPAVEERAARLRFFITSNHTPEQIHYTVRAVAEELDSIDPSYRGADRPLPELLHSHSNDRMGVLPPR</sequence>
<evidence type="ECO:0000256" key="7">
    <source>
        <dbReference type="SAM" id="MobiDB-lite"/>
    </source>
</evidence>
<dbReference type="InterPro" id="IPR015422">
    <property type="entry name" value="PyrdxlP-dep_Trfase_small"/>
</dbReference>
<keyword evidence="8" id="KW-0472">Membrane</keyword>
<dbReference type="InterPro" id="IPR036736">
    <property type="entry name" value="ACP-like_sf"/>
</dbReference>
<dbReference type="InterPro" id="IPR004839">
    <property type="entry name" value="Aminotransferase_I/II_large"/>
</dbReference>